<evidence type="ECO:0000256" key="1">
    <source>
        <dbReference type="ARBA" id="ARBA00010088"/>
    </source>
</evidence>
<keyword evidence="5" id="KW-1185">Reference proteome</keyword>
<dbReference type="SUPFAM" id="SSF53474">
    <property type="entry name" value="alpha/beta-Hydrolases"/>
    <property type="match status" value="1"/>
</dbReference>
<protein>
    <recommendedName>
        <fullName evidence="3">AB hydrolase-1 domain-containing protein</fullName>
    </recommendedName>
</protein>
<dbReference type="InterPro" id="IPR000639">
    <property type="entry name" value="Epox_hydrolase-like"/>
</dbReference>
<comment type="similarity">
    <text evidence="1">Belongs to the peptidase S33 family.</text>
</comment>
<dbReference type="PRINTS" id="PR00412">
    <property type="entry name" value="EPOXHYDRLASE"/>
</dbReference>
<dbReference type="Gene3D" id="3.40.50.1820">
    <property type="entry name" value="alpha/beta hydrolase"/>
    <property type="match status" value="1"/>
</dbReference>
<reference evidence="4 5" key="1">
    <citation type="submission" date="2018-11" db="EMBL/GenBank/DDBJ databases">
        <authorList>
            <consortium name="Pathogen Informatics"/>
        </authorList>
    </citation>
    <scope>NUCLEOTIDE SEQUENCE [LARGE SCALE GENOMIC DNA]</scope>
</reference>
<proteinExistence type="inferred from homology"/>
<accession>A0A3P7J1C5</accession>
<dbReference type="PANTHER" id="PTHR21661">
    <property type="entry name" value="EPOXIDE HYDROLASE 1-RELATED"/>
    <property type="match status" value="1"/>
</dbReference>
<dbReference type="EMBL" id="UYYB01015340">
    <property type="protein sequence ID" value="VDM70267.1"/>
    <property type="molecule type" value="Genomic_DNA"/>
</dbReference>
<evidence type="ECO:0000256" key="2">
    <source>
        <dbReference type="ARBA" id="ARBA00022801"/>
    </source>
</evidence>
<feature type="domain" description="AB hydrolase-1" evidence="3">
    <location>
        <begin position="44"/>
        <end position="151"/>
    </location>
</feature>
<evidence type="ECO:0000259" key="3">
    <source>
        <dbReference type="Pfam" id="PF00561"/>
    </source>
</evidence>
<dbReference type="AlphaFoldDB" id="A0A3P7J1C5"/>
<dbReference type="InterPro" id="IPR029058">
    <property type="entry name" value="AB_hydrolase_fold"/>
</dbReference>
<dbReference type="GO" id="GO:0097176">
    <property type="term" value="P:epoxide metabolic process"/>
    <property type="evidence" value="ECO:0007669"/>
    <property type="project" value="TreeGrafter"/>
</dbReference>
<dbReference type="GO" id="GO:0004301">
    <property type="term" value="F:epoxide hydrolase activity"/>
    <property type="evidence" value="ECO:0007669"/>
    <property type="project" value="TreeGrafter"/>
</dbReference>
<dbReference type="Pfam" id="PF00561">
    <property type="entry name" value="Abhydrolase_1"/>
    <property type="match status" value="1"/>
</dbReference>
<dbReference type="Proteomes" id="UP000270094">
    <property type="component" value="Unassembled WGS sequence"/>
</dbReference>
<dbReference type="PANTHER" id="PTHR21661:SF35">
    <property type="entry name" value="EPOXIDE HYDROLASE"/>
    <property type="match status" value="1"/>
</dbReference>
<evidence type="ECO:0000313" key="5">
    <source>
        <dbReference type="Proteomes" id="UP000270094"/>
    </source>
</evidence>
<gene>
    <name evidence="4" type="ORF">SVUK_LOCUS5265</name>
</gene>
<feature type="non-terminal residue" evidence="4">
    <location>
        <position position="167"/>
    </location>
</feature>
<name>A0A3P7J1C5_STRVU</name>
<organism evidence="4 5">
    <name type="scientific">Strongylus vulgaris</name>
    <name type="common">Blood worm</name>
    <dbReference type="NCBI Taxonomy" id="40348"/>
    <lineage>
        <taxon>Eukaryota</taxon>
        <taxon>Metazoa</taxon>
        <taxon>Ecdysozoa</taxon>
        <taxon>Nematoda</taxon>
        <taxon>Chromadorea</taxon>
        <taxon>Rhabditida</taxon>
        <taxon>Rhabditina</taxon>
        <taxon>Rhabditomorpha</taxon>
        <taxon>Strongyloidea</taxon>
        <taxon>Strongylidae</taxon>
        <taxon>Strongylus</taxon>
    </lineage>
</organism>
<dbReference type="OrthoDB" id="7130006at2759"/>
<keyword evidence="2" id="KW-0378">Hydrolase</keyword>
<dbReference type="InterPro" id="IPR000073">
    <property type="entry name" value="AB_hydrolase_1"/>
</dbReference>
<sequence length="167" mass="18999">MDNYSWKKYEGIINQFKQFKTEIEGLKVHFIREPAASGYKKVVPLLIVHGWPGNVFEFYKIIPILTDPKKHGIESEVAFEVIAPSIPGYGWSDQPKKTGFSQVACARVFRKLMERLGFKKYYLQGGDWGSMVTINMAKLYPEKVLGIHLNMMPLLPGASIKGTIFDI</sequence>
<evidence type="ECO:0000313" key="4">
    <source>
        <dbReference type="EMBL" id="VDM70267.1"/>
    </source>
</evidence>